<evidence type="ECO:0000259" key="5">
    <source>
        <dbReference type="PROSITE" id="PS01031"/>
    </source>
</evidence>
<keyword evidence="1" id="KW-0346">Stress response</keyword>
<dbReference type="EMBL" id="CAUYUE010000010">
    <property type="protein sequence ID" value="CAK0784084.1"/>
    <property type="molecule type" value="Genomic_DNA"/>
</dbReference>
<organism evidence="6 7">
    <name type="scientific">Coccomyxa viridis</name>
    <dbReference type="NCBI Taxonomy" id="1274662"/>
    <lineage>
        <taxon>Eukaryota</taxon>
        <taxon>Viridiplantae</taxon>
        <taxon>Chlorophyta</taxon>
        <taxon>core chlorophytes</taxon>
        <taxon>Trebouxiophyceae</taxon>
        <taxon>Trebouxiophyceae incertae sedis</taxon>
        <taxon>Coccomyxaceae</taxon>
        <taxon>Coccomyxa</taxon>
    </lineage>
</organism>
<gene>
    <name evidence="6" type="ORF">CVIRNUC_007287</name>
</gene>
<dbReference type="PANTHER" id="PTHR11527">
    <property type="entry name" value="HEAT-SHOCK PROTEIN 20 FAMILY MEMBER"/>
    <property type="match status" value="1"/>
</dbReference>
<dbReference type="Pfam" id="PF00011">
    <property type="entry name" value="HSP20"/>
    <property type="match status" value="1"/>
</dbReference>
<feature type="region of interest" description="Disordered" evidence="4">
    <location>
        <begin position="166"/>
        <end position="192"/>
    </location>
</feature>
<feature type="region of interest" description="Disordered" evidence="4">
    <location>
        <begin position="43"/>
        <end position="62"/>
    </location>
</feature>
<comment type="similarity">
    <text evidence="2 3">Belongs to the small heat shock protein (HSP20) family.</text>
</comment>
<dbReference type="AlphaFoldDB" id="A0AAV1IDK9"/>
<feature type="domain" description="SHSP" evidence="5">
    <location>
        <begin position="121"/>
        <end position="242"/>
    </location>
</feature>
<evidence type="ECO:0000256" key="2">
    <source>
        <dbReference type="PROSITE-ProRule" id="PRU00285"/>
    </source>
</evidence>
<dbReference type="SUPFAM" id="SSF49764">
    <property type="entry name" value="HSP20-like chaperones"/>
    <property type="match status" value="1"/>
</dbReference>
<name>A0AAV1IDK9_9CHLO</name>
<evidence type="ECO:0000256" key="3">
    <source>
        <dbReference type="RuleBase" id="RU003616"/>
    </source>
</evidence>
<evidence type="ECO:0000313" key="6">
    <source>
        <dbReference type="EMBL" id="CAK0784084.1"/>
    </source>
</evidence>
<proteinExistence type="inferred from homology"/>
<protein>
    <recommendedName>
        <fullName evidence="5">SHSP domain-containing protein</fullName>
    </recommendedName>
</protein>
<evidence type="ECO:0000256" key="4">
    <source>
        <dbReference type="SAM" id="MobiDB-lite"/>
    </source>
</evidence>
<dbReference type="CDD" id="cd06464">
    <property type="entry name" value="ACD_sHsps-like"/>
    <property type="match status" value="1"/>
</dbReference>
<dbReference type="PROSITE" id="PS01031">
    <property type="entry name" value="SHSP"/>
    <property type="match status" value="1"/>
</dbReference>
<comment type="caution">
    <text evidence="6">The sequence shown here is derived from an EMBL/GenBank/DDBJ whole genome shotgun (WGS) entry which is preliminary data.</text>
</comment>
<dbReference type="InterPro" id="IPR002068">
    <property type="entry name" value="A-crystallin/Hsp20_dom"/>
</dbReference>
<sequence length="242" mass="27015">MSALSPALMQRGGIASTSSRCRAAPTPATCMFRAPRVRIYSTPNMPNYNARQQQARRPRAGNCGGTYGPFTWNAGAYGPGNMQGLEQLLRMWGVSPGSQRWQDMMRDFERGQTLFNQASGDFTSAVILPVDVEDGGDTYNFIADVPGLEKGDIKIQVNNEERQLTLSGERRRRKAASDETEDTAKQNRRRSERRFGKFERKFKLPEDADLEAVSARVEKGVLMVMIKKSEAATNNVKDVQID</sequence>
<accession>A0AAV1IDK9</accession>
<dbReference type="InterPro" id="IPR031107">
    <property type="entry name" value="Small_HSP"/>
</dbReference>
<evidence type="ECO:0000256" key="1">
    <source>
        <dbReference type="ARBA" id="ARBA00023016"/>
    </source>
</evidence>
<dbReference type="Proteomes" id="UP001314263">
    <property type="component" value="Unassembled WGS sequence"/>
</dbReference>
<evidence type="ECO:0000313" key="7">
    <source>
        <dbReference type="Proteomes" id="UP001314263"/>
    </source>
</evidence>
<dbReference type="InterPro" id="IPR008978">
    <property type="entry name" value="HSP20-like_chaperone"/>
</dbReference>
<keyword evidence="7" id="KW-1185">Reference proteome</keyword>
<dbReference type="Gene3D" id="2.60.40.790">
    <property type="match status" value="1"/>
</dbReference>
<reference evidence="6 7" key="1">
    <citation type="submission" date="2023-10" db="EMBL/GenBank/DDBJ databases">
        <authorList>
            <person name="Maclean D."/>
            <person name="Macfadyen A."/>
        </authorList>
    </citation>
    <scope>NUCLEOTIDE SEQUENCE [LARGE SCALE GENOMIC DNA]</scope>
</reference>